<keyword evidence="4" id="KW-1185">Reference proteome</keyword>
<name>A0A7W8IEP8_9BACT</name>
<dbReference type="InterPro" id="IPR023393">
    <property type="entry name" value="START-like_dom_sf"/>
</dbReference>
<dbReference type="Proteomes" id="UP000568106">
    <property type="component" value="Unassembled WGS sequence"/>
</dbReference>
<organism evidence="3 4">
    <name type="scientific">Tunturiibacter empetritectus</name>
    <dbReference type="NCBI Taxonomy" id="3069691"/>
    <lineage>
        <taxon>Bacteria</taxon>
        <taxon>Pseudomonadati</taxon>
        <taxon>Acidobacteriota</taxon>
        <taxon>Terriglobia</taxon>
        <taxon>Terriglobales</taxon>
        <taxon>Acidobacteriaceae</taxon>
        <taxon>Tunturiibacter</taxon>
    </lineage>
</organism>
<accession>A0A7W8IEP8</accession>
<reference evidence="3" key="1">
    <citation type="submission" date="2020-08" db="EMBL/GenBank/DDBJ databases">
        <title>Genomic Encyclopedia of Type Strains, Phase IV (KMG-V): Genome sequencing to study the core and pangenomes of soil and plant-associated prokaryotes.</title>
        <authorList>
            <person name="Whitman W."/>
        </authorList>
    </citation>
    <scope>NUCLEOTIDE SEQUENCE [LARGE SCALE GENOMIC DNA]</scope>
    <source>
        <strain evidence="3">M8UP27</strain>
    </source>
</reference>
<dbReference type="EMBL" id="JACHDY010000001">
    <property type="protein sequence ID" value="MBB5315828.1"/>
    <property type="molecule type" value="Genomic_DNA"/>
</dbReference>
<gene>
    <name evidence="3" type="ORF">HDF09_000478</name>
</gene>
<feature type="domain" description="Activator of Hsp90 ATPase homologue 1/2-like C-terminal" evidence="2">
    <location>
        <begin position="24"/>
        <end position="160"/>
    </location>
</feature>
<evidence type="ECO:0000313" key="3">
    <source>
        <dbReference type="EMBL" id="MBB5315828.1"/>
    </source>
</evidence>
<proteinExistence type="inferred from homology"/>
<comment type="similarity">
    <text evidence="1">Belongs to the AHA1 family.</text>
</comment>
<protein>
    <submittedName>
        <fullName evidence="3">Uncharacterized protein YndB with AHSA1/START domain</fullName>
    </submittedName>
</protein>
<dbReference type="AlphaFoldDB" id="A0A7W8IEP8"/>
<evidence type="ECO:0000256" key="1">
    <source>
        <dbReference type="ARBA" id="ARBA00006817"/>
    </source>
</evidence>
<evidence type="ECO:0000259" key="2">
    <source>
        <dbReference type="Pfam" id="PF08327"/>
    </source>
</evidence>
<dbReference type="CDD" id="cd08891">
    <property type="entry name" value="SRPBCC_CalC"/>
    <property type="match status" value="1"/>
</dbReference>
<dbReference type="Gene3D" id="3.30.530.20">
    <property type="match status" value="1"/>
</dbReference>
<dbReference type="InterPro" id="IPR013538">
    <property type="entry name" value="ASHA1/2-like_C"/>
</dbReference>
<dbReference type="Pfam" id="PF08327">
    <property type="entry name" value="AHSA1"/>
    <property type="match status" value="1"/>
</dbReference>
<dbReference type="SUPFAM" id="SSF55961">
    <property type="entry name" value="Bet v1-like"/>
    <property type="match status" value="1"/>
</dbReference>
<comment type="caution">
    <text evidence="3">The sequence shown here is derived from an EMBL/GenBank/DDBJ whole genome shotgun (WGS) entry which is preliminary data.</text>
</comment>
<sequence>MKTEPKTPAGVDPNSVRKVVSVQAPQVVAWRVFTEKMGAWWPLAYYKIGKADAVDAVIEPRVGGRWYEQGDDGSICQWGSVLAWEPHSRLVLSWDISADWQYDPNLKTEIEVRFRAGGGEHTLVELEHRHLDRYGARRDEMRRIFDTEGDWGRLLEAFARCWKQKPLRLNMPRGTEAVGTRHLSS</sequence>
<evidence type="ECO:0000313" key="4">
    <source>
        <dbReference type="Proteomes" id="UP000568106"/>
    </source>
</evidence>